<protein>
    <recommendedName>
        <fullName evidence="8">Wax synthase domain-containing protein</fullName>
    </recommendedName>
</protein>
<dbReference type="InterPro" id="IPR044851">
    <property type="entry name" value="Wax_synthase"/>
</dbReference>
<dbReference type="OrthoDB" id="1077582at2759"/>
<keyword evidence="6 7" id="KW-0472">Membrane</keyword>
<keyword evidence="3" id="KW-0808">Transferase</keyword>
<evidence type="ECO:0000256" key="2">
    <source>
        <dbReference type="ARBA" id="ARBA00007282"/>
    </source>
</evidence>
<feature type="transmembrane region" description="Helical" evidence="7">
    <location>
        <begin position="6"/>
        <end position="27"/>
    </location>
</feature>
<evidence type="ECO:0000256" key="4">
    <source>
        <dbReference type="ARBA" id="ARBA00022692"/>
    </source>
</evidence>
<organism evidence="9 10">
    <name type="scientific">Byssothecium circinans</name>
    <dbReference type="NCBI Taxonomy" id="147558"/>
    <lineage>
        <taxon>Eukaryota</taxon>
        <taxon>Fungi</taxon>
        <taxon>Dikarya</taxon>
        <taxon>Ascomycota</taxon>
        <taxon>Pezizomycotina</taxon>
        <taxon>Dothideomycetes</taxon>
        <taxon>Pleosporomycetidae</taxon>
        <taxon>Pleosporales</taxon>
        <taxon>Massarineae</taxon>
        <taxon>Massarinaceae</taxon>
        <taxon>Byssothecium</taxon>
    </lineage>
</organism>
<dbReference type="Proteomes" id="UP000800035">
    <property type="component" value="Unassembled WGS sequence"/>
</dbReference>
<gene>
    <name evidence="9" type="ORF">CC80DRAFT_589074</name>
</gene>
<dbReference type="GO" id="GO:0006629">
    <property type="term" value="P:lipid metabolic process"/>
    <property type="evidence" value="ECO:0007669"/>
    <property type="project" value="InterPro"/>
</dbReference>
<dbReference type="Pfam" id="PF13813">
    <property type="entry name" value="MBOAT_2"/>
    <property type="match status" value="1"/>
</dbReference>
<evidence type="ECO:0000313" key="9">
    <source>
        <dbReference type="EMBL" id="KAF1962570.1"/>
    </source>
</evidence>
<feature type="domain" description="Wax synthase" evidence="8">
    <location>
        <begin position="239"/>
        <end position="326"/>
    </location>
</feature>
<evidence type="ECO:0000256" key="7">
    <source>
        <dbReference type="SAM" id="Phobius"/>
    </source>
</evidence>
<keyword evidence="10" id="KW-1185">Reference proteome</keyword>
<dbReference type="PANTHER" id="PTHR31595">
    <property type="entry name" value="LONG-CHAIN-ALCOHOL O-FATTY-ACYLTRANSFERASE 3-RELATED"/>
    <property type="match status" value="1"/>
</dbReference>
<evidence type="ECO:0000256" key="6">
    <source>
        <dbReference type="ARBA" id="ARBA00023136"/>
    </source>
</evidence>
<feature type="transmembrane region" description="Helical" evidence="7">
    <location>
        <begin position="360"/>
        <end position="379"/>
    </location>
</feature>
<evidence type="ECO:0000256" key="1">
    <source>
        <dbReference type="ARBA" id="ARBA00004141"/>
    </source>
</evidence>
<sequence>MHPIIYLVTQIILTVLVIGFSTPYAVLRPTGFVFMTFCVYRCIPGCMPYMTRTPWAALVGGYSITYLYHYLDVALLSRWSFKHGAPVSGLLRPNPSPANAPRNYRPQDTESIRERLIFGMKVTSTFRFVGTRYEVRNTPAAIATERRAFARRTFTTILISYCVLDFINSNNDPIIAAKFLTLEKIPILTRLQEVTAEELTIRTFTVLAAGIGLNCVQGGVYHICALLAVRAGISEPSEWPPFYGEAGEAYTLRRFWDVFWHQTNSRKFSSIAHYSTHVLFGLPRGTKFAQNTRILIAFMSSGIMHLVDDIASGVSFHDSGALRFFLVQALGMIVEDSVLRAYHLLIPSSRLRLSNTAARIAGFLWVAAFLVWSVPAYMYPMLWRANQGLDDSTIPFSLFGSHAERCKAIACLALGGIIAWTV</sequence>
<evidence type="ECO:0000313" key="10">
    <source>
        <dbReference type="Proteomes" id="UP000800035"/>
    </source>
</evidence>
<comment type="similarity">
    <text evidence="2">Belongs to the wax synthase family.</text>
</comment>
<evidence type="ECO:0000256" key="5">
    <source>
        <dbReference type="ARBA" id="ARBA00022989"/>
    </source>
</evidence>
<dbReference type="PANTHER" id="PTHR31595:SF67">
    <property type="entry name" value="WAX SYNTHASE DOMAIN-CONTAINING PROTEIN"/>
    <property type="match status" value="1"/>
</dbReference>
<reference evidence="9" key="1">
    <citation type="journal article" date="2020" name="Stud. Mycol.">
        <title>101 Dothideomycetes genomes: a test case for predicting lifestyles and emergence of pathogens.</title>
        <authorList>
            <person name="Haridas S."/>
            <person name="Albert R."/>
            <person name="Binder M."/>
            <person name="Bloem J."/>
            <person name="Labutti K."/>
            <person name="Salamov A."/>
            <person name="Andreopoulos B."/>
            <person name="Baker S."/>
            <person name="Barry K."/>
            <person name="Bills G."/>
            <person name="Bluhm B."/>
            <person name="Cannon C."/>
            <person name="Castanera R."/>
            <person name="Culley D."/>
            <person name="Daum C."/>
            <person name="Ezra D."/>
            <person name="Gonzalez J."/>
            <person name="Henrissat B."/>
            <person name="Kuo A."/>
            <person name="Liang C."/>
            <person name="Lipzen A."/>
            <person name="Lutzoni F."/>
            <person name="Magnuson J."/>
            <person name="Mondo S."/>
            <person name="Nolan M."/>
            <person name="Ohm R."/>
            <person name="Pangilinan J."/>
            <person name="Park H.-J."/>
            <person name="Ramirez L."/>
            <person name="Alfaro M."/>
            <person name="Sun H."/>
            <person name="Tritt A."/>
            <person name="Yoshinaga Y."/>
            <person name="Zwiers L.-H."/>
            <person name="Turgeon B."/>
            <person name="Goodwin S."/>
            <person name="Spatafora J."/>
            <person name="Crous P."/>
            <person name="Grigoriev I."/>
        </authorList>
    </citation>
    <scope>NUCLEOTIDE SEQUENCE</scope>
    <source>
        <strain evidence="9">CBS 675.92</strain>
    </source>
</reference>
<dbReference type="GO" id="GO:0008374">
    <property type="term" value="F:O-acyltransferase activity"/>
    <property type="evidence" value="ECO:0007669"/>
    <property type="project" value="InterPro"/>
</dbReference>
<dbReference type="InterPro" id="IPR032805">
    <property type="entry name" value="Wax_synthase_dom"/>
</dbReference>
<accession>A0A6A5UE32</accession>
<dbReference type="GO" id="GO:0016020">
    <property type="term" value="C:membrane"/>
    <property type="evidence" value="ECO:0007669"/>
    <property type="project" value="UniProtKB-SubCell"/>
</dbReference>
<evidence type="ECO:0000259" key="8">
    <source>
        <dbReference type="Pfam" id="PF13813"/>
    </source>
</evidence>
<keyword evidence="5 7" id="KW-1133">Transmembrane helix</keyword>
<name>A0A6A5UE32_9PLEO</name>
<keyword evidence="4 7" id="KW-0812">Transmembrane</keyword>
<comment type="subcellular location">
    <subcellularLocation>
        <location evidence="1">Membrane</location>
        <topology evidence="1">Multi-pass membrane protein</topology>
    </subcellularLocation>
</comment>
<proteinExistence type="inferred from homology"/>
<evidence type="ECO:0000256" key="3">
    <source>
        <dbReference type="ARBA" id="ARBA00022679"/>
    </source>
</evidence>
<dbReference type="AlphaFoldDB" id="A0A6A5UE32"/>
<dbReference type="EMBL" id="ML976979">
    <property type="protein sequence ID" value="KAF1962570.1"/>
    <property type="molecule type" value="Genomic_DNA"/>
</dbReference>